<dbReference type="Pfam" id="PF00005">
    <property type="entry name" value="ABC_tran"/>
    <property type="match status" value="1"/>
</dbReference>
<keyword evidence="5 7" id="KW-1133">Transmembrane helix</keyword>
<dbReference type="InterPro" id="IPR003439">
    <property type="entry name" value="ABC_transporter-like_ATP-bd"/>
</dbReference>
<dbReference type="Pfam" id="PF00664">
    <property type="entry name" value="ABC_membrane"/>
    <property type="match status" value="1"/>
</dbReference>
<feature type="domain" description="ABC transmembrane type-1" evidence="9">
    <location>
        <begin position="25"/>
        <end position="304"/>
    </location>
</feature>
<comment type="caution">
    <text evidence="10">The sequence shown here is derived from an EMBL/GenBank/DDBJ whole genome shotgun (WGS) entry which is preliminary data.</text>
</comment>
<feature type="transmembrane region" description="Helical" evidence="7">
    <location>
        <begin position="21"/>
        <end position="42"/>
    </location>
</feature>
<evidence type="ECO:0000256" key="7">
    <source>
        <dbReference type="SAM" id="Phobius"/>
    </source>
</evidence>
<evidence type="ECO:0000313" key="10">
    <source>
        <dbReference type="EMBL" id="PVH25823.1"/>
    </source>
</evidence>
<gene>
    <name evidence="10" type="ORF">DC487_07775</name>
</gene>
<dbReference type="GO" id="GO:0034040">
    <property type="term" value="F:ATPase-coupled lipid transmembrane transporter activity"/>
    <property type="evidence" value="ECO:0007669"/>
    <property type="project" value="TreeGrafter"/>
</dbReference>
<dbReference type="InterPro" id="IPR027417">
    <property type="entry name" value="P-loop_NTPase"/>
</dbReference>
<dbReference type="Gene3D" id="3.40.50.300">
    <property type="entry name" value="P-loop containing nucleotide triphosphate hydrolases"/>
    <property type="match status" value="1"/>
</dbReference>
<dbReference type="Proteomes" id="UP000245627">
    <property type="component" value="Unassembled WGS sequence"/>
</dbReference>
<dbReference type="EMBL" id="QDKG01000002">
    <property type="protein sequence ID" value="PVH25823.1"/>
    <property type="molecule type" value="Genomic_DNA"/>
</dbReference>
<keyword evidence="6 7" id="KW-0472">Membrane</keyword>
<evidence type="ECO:0000256" key="2">
    <source>
        <dbReference type="ARBA" id="ARBA00022692"/>
    </source>
</evidence>
<keyword evidence="2 7" id="KW-0812">Transmembrane</keyword>
<feature type="transmembrane region" description="Helical" evidence="7">
    <location>
        <begin position="243"/>
        <end position="266"/>
    </location>
</feature>
<sequence>MNYTYRQQYEWVRSFTQRYRVRLSLYFLLELVGVALSLLFVYWSKIAIDRATADFEKEILPILVLIIVAALGGVIIRTISSWIDENTRLKMTIQLQNLLTKEQMLSSWNSIKKRQTGDLMMRLQEDNRDVVQMIGSAGISFFVTILKLLASLYFLWSMDPILAAMILIITPLFLFSKLYFKKMRKLNQEAKAADSAVGNIIQENLRFRMIIQALGLLPHRDDKLRNEQARLLQLKMRQINFNLISNTTVRITMNIGYLIAFIWGVYRLNQHEISFGTMTAFLQLVGRIQNPILSGAAFVPSLVRFRVSLDRILELFEDKKEIKPKPVKLESIEKIRFENVSFKYEETNVINNLSFEVCVGKPLAILGSSGRGKTTLLRLLLALCTPDSGKISLEDGINTVHLLDEKHRENFAFVPQGNSLFTGTIRENIVGSLLVSTEKIESALELSSANFVHDLPQGIHTFIGESGYGLSEGQAQRIAIARAIIRDTPVWLFDEPTSALDEETSARLIKQLLYEGKNKILIFVTHDLKLAEYCDTSVYLH</sequence>
<keyword evidence="4 10" id="KW-0067">ATP-binding</keyword>
<dbReference type="PANTHER" id="PTHR24221">
    <property type="entry name" value="ATP-BINDING CASSETTE SUB-FAMILY B"/>
    <property type="match status" value="1"/>
</dbReference>
<dbReference type="CDD" id="cd07346">
    <property type="entry name" value="ABC_6TM_exporters"/>
    <property type="match status" value="1"/>
</dbReference>
<dbReference type="SUPFAM" id="SSF52540">
    <property type="entry name" value="P-loop containing nucleoside triphosphate hydrolases"/>
    <property type="match status" value="1"/>
</dbReference>
<dbReference type="PROSITE" id="PS50929">
    <property type="entry name" value="ABC_TM1F"/>
    <property type="match status" value="1"/>
</dbReference>
<protein>
    <submittedName>
        <fullName evidence="10">ABC transporter ATP-binding protein</fullName>
    </submittedName>
</protein>
<dbReference type="Gene3D" id="1.20.1560.10">
    <property type="entry name" value="ABC transporter type 1, transmembrane domain"/>
    <property type="match status" value="1"/>
</dbReference>
<dbReference type="PROSITE" id="PS50893">
    <property type="entry name" value="ABC_TRANSPORTER_2"/>
    <property type="match status" value="1"/>
</dbReference>
<dbReference type="SUPFAM" id="SSF90123">
    <property type="entry name" value="ABC transporter transmembrane region"/>
    <property type="match status" value="1"/>
</dbReference>
<dbReference type="InterPro" id="IPR003593">
    <property type="entry name" value="AAA+_ATPase"/>
</dbReference>
<proteinExistence type="predicted"/>
<evidence type="ECO:0000259" key="8">
    <source>
        <dbReference type="PROSITE" id="PS50893"/>
    </source>
</evidence>
<evidence type="ECO:0000256" key="4">
    <source>
        <dbReference type="ARBA" id="ARBA00022840"/>
    </source>
</evidence>
<dbReference type="InterPro" id="IPR011527">
    <property type="entry name" value="ABC1_TM_dom"/>
</dbReference>
<organism evidence="10 11">
    <name type="scientific">Sphingobacterium corticibacter</name>
    <dbReference type="NCBI Taxonomy" id="2171749"/>
    <lineage>
        <taxon>Bacteria</taxon>
        <taxon>Pseudomonadati</taxon>
        <taxon>Bacteroidota</taxon>
        <taxon>Sphingobacteriia</taxon>
        <taxon>Sphingobacteriales</taxon>
        <taxon>Sphingobacteriaceae</taxon>
        <taxon>Sphingobacterium</taxon>
    </lineage>
</organism>
<feature type="domain" description="ABC transporter" evidence="8">
    <location>
        <begin position="335"/>
        <end position="541"/>
    </location>
</feature>
<evidence type="ECO:0000259" key="9">
    <source>
        <dbReference type="PROSITE" id="PS50929"/>
    </source>
</evidence>
<name>A0A2T8HKA5_9SPHI</name>
<dbReference type="PANTHER" id="PTHR24221:SF654">
    <property type="entry name" value="ATP-BINDING CASSETTE SUB-FAMILY B MEMBER 6"/>
    <property type="match status" value="1"/>
</dbReference>
<evidence type="ECO:0000256" key="5">
    <source>
        <dbReference type="ARBA" id="ARBA00022989"/>
    </source>
</evidence>
<dbReference type="GO" id="GO:0005524">
    <property type="term" value="F:ATP binding"/>
    <property type="evidence" value="ECO:0007669"/>
    <property type="project" value="UniProtKB-KW"/>
</dbReference>
<dbReference type="InterPro" id="IPR039421">
    <property type="entry name" value="Type_1_exporter"/>
</dbReference>
<feature type="transmembrane region" description="Helical" evidence="7">
    <location>
        <begin position="161"/>
        <end position="180"/>
    </location>
</feature>
<feature type="transmembrane region" description="Helical" evidence="7">
    <location>
        <begin position="130"/>
        <end position="155"/>
    </location>
</feature>
<comment type="subcellular location">
    <subcellularLocation>
        <location evidence="1">Cell membrane</location>
        <topology evidence="1">Multi-pass membrane protein</topology>
    </subcellularLocation>
</comment>
<keyword evidence="3" id="KW-0547">Nucleotide-binding</keyword>
<evidence type="ECO:0000256" key="6">
    <source>
        <dbReference type="ARBA" id="ARBA00023136"/>
    </source>
</evidence>
<dbReference type="SMART" id="SM00382">
    <property type="entry name" value="AAA"/>
    <property type="match status" value="1"/>
</dbReference>
<evidence type="ECO:0000256" key="1">
    <source>
        <dbReference type="ARBA" id="ARBA00004651"/>
    </source>
</evidence>
<dbReference type="AlphaFoldDB" id="A0A2T8HKA5"/>
<accession>A0A2T8HKA5</accession>
<dbReference type="GO" id="GO:0005886">
    <property type="term" value="C:plasma membrane"/>
    <property type="evidence" value="ECO:0007669"/>
    <property type="project" value="UniProtKB-SubCell"/>
</dbReference>
<dbReference type="GO" id="GO:0140359">
    <property type="term" value="F:ABC-type transporter activity"/>
    <property type="evidence" value="ECO:0007669"/>
    <property type="project" value="InterPro"/>
</dbReference>
<evidence type="ECO:0000313" key="11">
    <source>
        <dbReference type="Proteomes" id="UP000245627"/>
    </source>
</evidence>
<dbReference type="InterPro" id="IPR036640">
    <property type="entry name" value="ABC1_TM_sf"/>
</dbReference>
<reference evidence="10 11" key="1">
    <citation type="submission" date="2018-04" db="EMBL/GenBank/DDBJ databases">
        <title>Sphingobacterium cortibacter sp. nov.</title>
        <authorList>
            <person name="Li Y."/>
        </authorList>
    </citation>
    <scope>NUCLEOTIDE SEQUENCE [LARGE SCALE GENOMIC DNA]</scope>
    <source>
        <strain evidence="10 11">2c-3</strain>
    </source>
</reference>
<feature type="transmembrane region" description="Helical" evidence="7">
    <location>
        <begin position="62"/>
        <end position="83"/>
    </location>
</feature>
<keyword evidence="11" id="KW-1185">Reference proteome</keyword>
<dbReference type="OrthoDB" id="9762778at2"/>
<evidence type="ECO:0000256" key="3">
    <source>
        <dbReference type="ARBA" id="ARBA00022741"/>
    </source>
</evidence>
<dbReference type="RefSeq" id="WP_116775394.1">
    <property type="nucleotide sequence ID" value="NZ_QDKG01000002.1"/>
</dbReference>
<dbReference type="GO" id="GO:0016887">
    <property type="term" value="F:ATP hydrolysis activity"/>
    <property type="evidence" value="ECO:0007669"/>
    <property type="project" value="InterPro"/>
</dbReference>